<protein>
    <submittedName>
        <fullName evidence="3">Uncharacterized protein</fullName>
    </submittedName>
</protein>
<dbReference type="InterPro" id="IPR051726">
    <property type="entry name" value="Chitin_Synth_Reg"/>
</dbReference>
<feature type="compositionally biased region" description="Pro residues" evidence="2">
    <location>
        <begin position="288"/>
        <end position="297"/>
    </location>
</feature>
<feature type="compositionally biased region" description="Pro residues" evidence="2">
    <location>
        <begin position="251"/>
        <end position="265"/>
    </location>
</feature>
<dbReference type="SUPFAM" id="SSF81901">
    <property type="entry name" value="HCP-like"/>
    <property type="match status" value="1"/>
</dbReference>
<keyword evidence="1" id="KW-0677">Repeat</keyword>
<feature type="compositionally biased region" description="Basic residues" evidence="2">
    <location>
        <begin position="239"/>
        <end position="250"/>
    </location>
</feature>
<proteinExistence type="predicted"/>
<feature type="non-terminal residue" evidence="3">
    <location>
        <position position="1"/>
    </location>
</feature>
<evidence type="ECO:0000313" key="4">
    <source>
        <dbReference type="Proteomes" id="UP001218188"/>
    </source>
</evidence>
<dbReference type="PANTHER" id="PTHR46430">
    <property type="entry name" value="PROTEIN SKT5-RELATED"/>
    <property type="match status" value="1"/>
</dbReference>
<dbReference type="Proteomes" id="UP001218188">
    <property type="component" value="Unassembled WGS sequence"/>
</dbReference>
<feature type="compositionally biased region" description="Acidic residues" evidence="2">
    <location>
        <begin position="1"/>
        <end position="11"/>
    </location>
</feature>
<comment type="caution">
    <text evidence="3">The sequence shown here is derived from an EMBL/GenBank/DDBJ whole genome shotgun (WGS) entry which is preliminary data.</text>
</comment>
<name>A0AAD6T5R2_9AGAR</name>
<dbReference type="EMBL" id="JARJCM010000024">
    <property type="protein sequence ID" value="KAJ7039943.1"/>
    <property type="molecule type" value="Genomic_DNA"/>
</dbReference>
<organism evidence="3 4">
    <name type="scientific">Mycena alexandri</name>
    <dbReference type="NCBI Taxonomy" id="1745969"/>
    <lineage>
        <taxon>Eukaryota</taxon>
        <taxon>Fungi</taxon>
        <taxon>Dikarya</taxon>
        <taxon>Basidiomycota</taxon>
        <taxon>Agaricomycotina</taxon>
        <taxon>Agaricomycetes</taxon>
        <taxon>Agaricomycetidae</taxon>
        <taxon>Agaricales</taxon>
        <taxon>Marasmiineae</taxon>
        <taxon>Mycenaceae</taxon>
        <taxon>Mycena</taxon>
    </lineage>
</organism>
<dbReference type="AlphaFoldDB" id="A0AAD6T5R2"/>
<feature type="compositionally biased region" description="Pro residues" evidence="2">
    <location>
        <begin position="304"/>
        <end position="322"/>
    </location>
</feature>
<feature type="region of interest" description="Disordered" evidence="2">
    <location>
        <begin position="1"/>
        <end position="134"/>
    </location>
</feature>
<feature type="compositionally biased region" description="Basic residues" evidence="2">
    <location>
        <begin position="62"/>
        <end position="71"/>
    </location>
</feature>
<reference evidence="3" key="1">
    <citation type="submission" date="2023-03" db="EMBL/GenBank/DDBJ databases">
        <title>Massive genome expansion in bonnet fungi (Mycena s.s.) driven by repeated elements and novel gene families across ecological guilds.</title>
        <authorList>
            <consortium name="Lawrence Berkeley National Laboratory"/>
            <person name="Harder C.B."/>
            <person name="Miyauchi S."/>
            <person name="Viragh M."/>
            <person name="Kuo A."/>
            <person name="Thoen E."/>
            <person name="Andreopoulos B."/>
            <person name="Lu D."/>
            <person name="Skrede I."/>
            <person name="Drula E."/>
            <person name="Henrissat B."/>
            <person name="Morin E."/>
            <person name="Kohler A."/>
            <person name="Barry K."/>
            <person name="LaButti K."/>
            <person name="Morin E."/>
            <person name="Salamov A."/>
            <person name="Lipzen A."/>
            <person name="Mereny Z."/>
            <person name="Hegedus B."/>
            <person name="Baldrian P."/>
            <person name="Stursova M."/>
            <person name="Weitz H."/>
            <person name="Taylor A."/>
            <person name="Grigoriev I.V."/>
            <person name="Nagy L.G."/>
            <person name="Martin F."/>
            <person name="Kauserud H."/>
        </authorList>
    </citation>
    <scope>NUCLEOTIDE SEQUENCE</scope>
    <source>
        <strain evidence="3">CBHHK200</strain>
    </source>
</reference>
<sequence length="485" mass="51428">MSTIDQCEEGLEGGNTLGGGATGSGAGGSNGAGGKSGGSGRGGAAIPHPRRPAPLPAGRDPARRHAARHCAFHAAQWPQNNGGGQRQQHPPLPPSPSPSSALRIRPGHPARRAESKQPTTRLRTREKPGESFPAMLARTLRALSVEEALGIIGKQGHDSLPLHSLLRKTTAAAAATARTRRRPNASASPPSVQPQPRRPHPESPAPTEYRLESLGGCRQPRSQRRTRPKPNAAAAALPRARRQPHRRSPRRPPSPPPSPPSPLPRPTRSSPGPRRPLPRRPHPRPRRTPSPSPPSPRPSNTAQPSPPPAPTLPSSSPTPAPPSAISRPPRAHPRPRRLSLTLAAVPLILAQAQAAVPEAVYYRATFAAAGTYPALLLPNPRAAFRDFEAAARAGWSPAWFRLARDYEAFSDTAHMLDCLNSGAKARDAAALHRLGTAYLLKQLGVQEDVARALGLLHQAACRANLLCPQPAYVFGLILLGEFGAS</sequence>
<dbReference type="PANTHER" id="PTHR46430:SF2">
    <property type="entry name" value="CHITIN SYNTHASE REGULATORY FACTOR 4"/>
    <property type="match status" value="1"/>
</dbReference>
<keyword evidence="4" id="KW-1185">Reference proteome</keyword>
<dbReference type="InterPro" id="IPR011990">
    <property type="entry name" value="TPR-like_helical_dom_sf"/>
</dbReference>
<gene>
    <name evidence="3" type="ORF">C8F04DRAFT_1314989</name>
</gene>
<feature type="compositionally biased region" description="Low complexity" evidence="2">
    <location>
        <begin position="229"/>
        <end position="238"/>
    </location>
</feature>
<accession>A0AAD6T5R2</accession>
<feature type="region of interest" description="Disordered" evidence="2">
    <location>
        <begin position="169"/>
        <end position="334"/>
    </location>
</feature>
<evidence type="ECO:0000256" key="2">
    <source>
        <dbReference type="SAM" id="MobiDB-lite"/>
    </source>
</evidence>
<evidence type="ECO:0000313" key="3">
    <source>
        <dbReference type="EMBL" id="KAJ7039943.1"/>
    </source>
</evidence>
<feature type="compositionally biased region" description="Gly residues" evidence="2">
    <location>
        <begin position="12"/>
        <end position="43"/>
    </location>
</feature>
<dbReference type="Gene3D" id="1.25.40.10">
    <property type="entry name" value="Tetratricopeptide repeat domain"/>
    <property type="match status" value="1"/>
</dbReference>
<feature type="compositionally biased region" description="Basic residues" evidence="2">
    <location>
        <begin position="276"/>
        <end position="287"/>
    </location>
</feature>
<evidence type="ECO:0000256" key="1">
    <source>
        <dbReference type="ARBA" id="ARBA00022737"/>
    </source>
</evidence>